<feature type="non-terminal residue" evidence="1">
    <location>
        <position position="43"/>
    </location>
</feature>
<accession>A7Y7P6</accession>
<evidence type="ECO:0000313" key="1">
    <source>
        <dbReference type="EMBL" id="ABR13323.1"/>
    </source>
</evidence>
<protein>
    <submittedName>
        <fullName evidence="1">Uncharacterized protein</fullName>
    </submittedName>
</protein>
<organism evidence="1">
    <name type="scientific">Prunus dulcis</name>
    <name type="common">Almond</name>
    <name type="synonym">Amygdalus dulcis</name>
    <dbReference type="NCBI Taxonomy" id="3755"/>
    <lineage>
        <taxon>Eukaryota</taxon>
        <taxon>Viridiplantae</taxon>
        <taxon>Streptophyta</taxon>
        <taxon>Embryophyta</taxon>
        <taxon>Tracheophyta</taxon>
        <taxon>Spermatophyta</taxon>
        <taxon>Magnoliopsida</taxon>
        <taxon>eudicotyledons</taxon>
        <taxon>Gunneridae</taxon>
        <taxon>Pentapetalae</taxon>
        <taxon>rosids</taxon>
        <taxon>fabids</taxon>
        <taxon>Rosales</taxon>
        <taxon>Rosaceae</taxon>
        <taxon>Amygdaloideae</taxon>
        <taxon>Amygdaleae</taxon>
        <taxon>Prunus</taxon>
    </lineage>
</organism>
<name>A7Y7P6_PRUDU</name>
<dbReference type="AlphaFoldDB" id="A7Y7P6"/>
<proteinExistence type="evidence at transcript level"/>
<feature type="non-terminal residue" evidence="1">
    <location>
        <position position="1"/>
    </location>
</feature>
<reference evidence="1" key="1">
    <citation type="submission" date="2007-05" db="EMBL/GenBank/DDBJ databases">
        <title>Adventitious shoot regeneration in Prunus dulcis: suppression subtractive hybridization and gene expression profiling toisolate stage specific genes.</title>
        <authorList>
            <person name="Santos A.M."/>
            <person name="Oliver M.J."/>
            <person name="Sanchez A.M."/>
            <person name="Payton P.R."/>
            <person name="Oliveira M.M."/>
        </authorList>
    </citation>
    <scope>NUCLEOTIDE SEQUENCE</scope>
    <source>
        <tissue evidence="1">Leaves induced for adventitious regeneration</tissue>
    </source>
</reference>
<sequence>HRTHTINLKAKMKNEKLKHGRTDYVFLFIDHVLLQLVYANFEI</sequence>
<dbReference type="EMBL" id="EF640708">
    <property type="protein sequence ID" value="ABR13323.1"/>
    <property type="molecule type" value="mRNA"/>
</dbReference>